<evidence type="ECO:0000313" key="1">
    <source>
        <dbReference type="EMBL" id="GAA2228071.1"/>
    </source>
</evidence>
<reference evidence="2" key="1">
    <citation type="journal article" date="2019" name="Int. J. Syst. Evol. Microbiol.">
        <title>The Global Catalogue of Microorganisms (GCM) 10K type strain sequencing project: providing services to taxonomists for standard genome sequencing and annotation.</title>
        <authorList>
            <consortium name="The Broad Institute Genomics Platform"/>
            <consortium name="The Broad Institute Genome Sequencing Center for Infectious Disease"/>
            <person name="Wu L."/>
            <person name="Ma J."/>
        </authorList>
    </citation>
    <scope>NUCLEOTIDE SEQUENCE [LARGE SCALE GENOMIC DNA]</scope>
    <source>
        <strain evidence="2">JCM 7356</strain>
    </source>
</reference>
<gene>
    <name evidence="1" type="ORF">GCM10010430_04580</name>
</gene>
<organism evidence="1 2">
    <name type="scientific">Kitasatospora cystarginea</name>
    <dbReference type="NCBI Taxonomy" id="58350"/>
    <lineage>
        <taxon>Bacteria</taxon>
        <taxon>Bacillati</taxon>
        <taxon>Actinomycetota</taxon>
        <taxon>Actinomycetes</taxon>
        <taxon>Kitasatosporales</taxon>
        <taxon>Streptomycetaceae</taxon>
        <taxon>Kitasatospora</taxon>
    </lineage>
</organism>
<accession>A0ABP5Q804</accession>
<comment type="caution">
    <text evidence="1">The sequence shown here is derived from an EMBL/GenBank/DDBJ whole genome shotgun (WGS) entry which is preliminary data.</text>
</comment>
<dbReference type="EMBL" id="BAAATR010000002">
    <property type="protein sequence ID" value="GAA2228071.1"/>
    <property type="molecule type" value="Genomic_DNA"/>
</dbReference>
<dbReference type="RefSeq" id="WP_344634467.1">
    <property type="nucleotide sequence ID" value="NZ_BAAATR010000002.1"/>
</dbReference>
<sequence>MGRLSRASVLRALDLRDHRNNAGCALPGAAAGTGLDGLGRSFPAEELRHLEDLMGGLPPRWGLGAPDNVECVGQRIDLPEPLRVRSLGVLGACTGGSYRDELLLESGTPGIARRPVGLGLTDFLAATPANGESCVAACSFLRENGRDVQGPVPRLWRREVELEPPHDTVAVWLPVNPDIHVFGIWVHAEPVDRDHAEDGEESP</sequence>
<dbReference type="Proteomes" id="UP001500305">
    <property type="component" value="Unassembled WGS sequence"/>
</dbReference>
<evidence type="ECO:0000313" key="2">
    <source>
        <dbReference type="Proteomes" id="UP001500305"/>
    </source>
</evidence>
<name>A0ABP5Q804_9ACTN</name>
<protein>
    <submittedName>
        <fullName evidence="1">Uncharacterized protein</fullName>
    </submittedName>
</protein>
<keyword evidence="2" id="KW-1185">Reference proteome</keyword>
<proteinExistence type="predicted"/>